<dbReference type="InterPro" id="IPR047272">
    <property type="entry name" value="S49_SppA_C"/>
</dbReference>
<dbReference type="STRING" id="477680.SAMN05421788_10848"/>
<dbReference type="InterPro" id="IPR002142">
    <property type="entry name" value="Peptidase_S49"/>
</dbReference>
<dbReference type="PIRSF" id="PIRSF001217">
    <property type="entry name" value="Protease_4_SppA"/>
    <property type="match status" value="1"/>
</dbReference>
<dbReference type="SUPFAM" id="SSF52096">
    <property type="entry name" value="ClpP/crotonase"/>
    <property type="match status" value="2"/>
</dbReference>
<feature type="domain" description="Peptidase S49" evidence="9">
    <location>
        <begin position="138"/>
        <end position="287"/>
    </location>
</feature>
<dbReference type="GO" id="GO:0006465">
    <property type="term" value="P:signal peptide processing"/>
    <property type="evidence" value="ECO:0007669"/>
    <property type="project" value="InterPro"/>
</dbReference>
<keyword evidence="8" id="KW-0812">Transmembrane</keyword>
<keyword evidence="3 10" id="KW-0645">Protease</keyword>
<sequence length="602" mass="66326">MGAKYLYFYTIAQEILTMKGFFKTFLAVFVALVVFALVFLFVGIVLIGRASSEEKPVVGKNAVLYLDLSVDYADQSKDNTVNSIVSDEPSVLPGLSDVVQMIDYAKGDSSIKGIFIRAVHNSNSFAASEELRRALKEFKSSRKFIIAYGDAISQGAYGVASIADKIYCNPKGGVEWRGYANSLAFFKGALDKLELQPEVFYAGKFKSATEPFRYTQMSDANRLQTTVWVNDLYSRLLLNVAESRGIDTATLHKLAADNAVQSANDALAHHLVDGLKYDDEVKAELFERMGAKEVEKVNFVSIGKYYKAVDFSNTDGEKIAVIYASGDIVSGKGSDEQIGSDKFKNLIRKARLDKNVKAIVLRVNSPGGDALASEVIWREVSLARKVKPTVVSMGDLAASGGYYISCNGDSIFADASTITGSIGVFSLTFNVSSFFKNKLGTTFDGVKTTPSADMQFGMRPLTEQERSLLQSDVDTVYQTFISRVAEGRKKPVAYIDSIAQGRVWTGQRAVSIGLVDKIGNLQDAIACAARMAKVKEYYIKEYPERKSFWEQLTSGSAEKTIKTKMISEEIGEDGYKLMQHIKAIKSWDNIPQARLPFDYTSN</sequence>
<evidence type="ECO:0000256" key="5">
    <source>
        <dbReference type="ARBA" id="ARBA00022825"/>
    </source>
</evidence>
<reference evidence="11" key="1">
    <citation type="submission" date="2017-01" db="EMBL/GenBank/DDBJ databases">
        <authorList>
            <person name="Varghese N."/>
            <person name="Submissions S."/>
        </authorList>
    </citation>
    <scope>NUCLEOTIDE SEQUENCE [LARGE SCALE GENOMIC DNA]</scope>
    <source>
        <strain evidence="11">DSM 21054</strain>
    </source>
</reference>
<evidence type="ECO:0000256" key="7">
    <source>
        <dbReference type="PIRSR" id="PIRSR001217-1"/>
    </source>
</evidence>
<feature type="active site" description="Nucleophile" evidence="7">
    <location>
        <position position="399"/>
    </location>
</feature>
<dbReference type="InterPro" id="IPR047217">
    <property type="entry name" value="S49_SppA_67K_type_N"/>
</dbReference>
<evidence type="ECO:0000256" key="8">
    <source>
        <dbReference type="SAM" id="Phobius"/>
    </source>
</evidence>
<comment type="similarity">
    <text evidence="2">Belongs to the peptidase S49 family.</text>
</comment>
<dbReference type="Pfam" id="PF01343">
    <property type="entry name" value="Peptidase_S49"/>
    <property type="match status" value="2"/>
</dbReference>
<evidence type="ECO:0000259" key="9">
    <source>
        <dbReference type="Pfam" id="PF01343"/>
    </source>
</evidence>
<dbReference type="Gene3D" id="3.90.226.10">
    <property type="entry name" value="2-enoyl-CoA Hydratase, Chain A, domain 1"/>
    <property type="match status" value="3"/>
</dbReference>
<dbReference type="AlphaFoldDB" id="A0A173MEF4"/>
<feature type="transmembrane region" description="Helical" evidence="8">
    <location>
        <begin position="21"/>
        <end position="47"/>
    </location>
</feature>
<dbReference type="CDD" id="cd07023">
    <property type="entry name" value="S49_Sppa_N_C"/>
    <property type="match status" value="1"/>
</dbReference>
<keyword evidence="11" id="KW-1185">Reference proteome</keyword>
<keyword evidence="8" id="KW-1133">Transmembrane helix</keyword>
<dbReference type="KEGG" id="fln:FLA_1823"/>
<keyword evidence="6 8" id="KW-0472">Membrane</keyword>
<evidence type="ECO:0000256" key="3">
    <source>
        <dbReference type="ARBA" id="ARBA00022670"/>
    </source>
</evidence>
<dbReference type="PANTHER" id="PTHR33209:SF1">
    <property type="entry name" value="PEPTIDASE S49 DOMAIN-CONTAINING PROTEIN"/>
    <property type="match status" value="1"/>
</dbReference>
<evidence type="ECO:0000313" key="10">
    <source>
        <dbReference type="EMBL" id="SIT28534.1"/>
    </source>
</evidence>
<dbReference type="GO" id="GO:0016020">
    <property type="term" value="C:membrane"/>
    <property type="evidence" value="ECO:0007669"/>
    <property type="project" value="UniProtKB-SubCell"/>
</dbReference>
<feature type="active site" description="Proton donor/acceptor" evidence="7">
    <location>
        <position position="206"/>
    </location>
</feature>
<keyword evidence="5" id="KW-0720">Serine protease</keyword>
<name>A0A173MEF4_9BACT</name>
<dbReference type="NCBIfam" id="TIGR00705">
    <property type="entry name" value="SppA_67K"/>
    <property type="match status" value="1"/>
</dbReference>
<evidence type="ECO:0000256" key="6">
    <source>
        <dbReference type="ARBA" id="ARBA00023136"/>
    </source>
</evidence>
<comment type="subcellular location">
    <subcellularLocation>
        <location evidence="1">Membrane</location>
    </subcellularLocation>
</comment>
<gene>
    <name evidence="10" type="ORF">SAMN05421788_10848</name>
</gene>
<dbReference type="EMBL" id="FTOR01000008">
    <property type="protein sequence ID" value="SIT28534.1"/>
    <property type="molecule type" value="Genomic_DNA"/>
</dbReference>
<dbReference type="GO" id="GO:0008236">
    <property type="term" value="F:serine-type peptidase activity"/>
    <property type="evidence" value="ECO:0007669"/>
    <property type="project" value="UniProtKB-KW"/>
</dbReference>
<proteinExistence type="inferred from homology"/>
<organism evidence="10 11">
    <name type="scientific">Filimonas lacunae</name>
    <dbReference type="NCBI Taxonomy" id="477680"/>
    <lineage>
        <taxon>Bacteria</taxon>
        <taxon>Pseudomonadati</taxon>
        <taxon>Bacteroidota</taxon>
        <taxon>Chitinophagia</taxon>
        <taxon>Chitinophagales</taxon>
        <taxon>Chitinophagaceae</taxon>
        <taxon>Filimonas</taxon>
    </lineage>
</organism>
<dbReference type="Proteomes" id="UP000186917">
    <property type="component" value="Unassembled WGS sequence"/>
</dbReference>
<dbReference type="Gene3D" id="6.20.330.10">
    <property type="match status" value="1"/>
</dbReference>
<protein>
    <submittedName>
        <fullName evidence="10">Protease-4</fullName>
    </submittedName>
</protein>
<dbReference type="PANTHER" id="PTHR33209">
    <property type="entry name" value="PROTEASE 4"/>
    <property type="match status" value="1"/>
</dbReference>
<dbReference type="InterPro" id="IPR004634">
    <property type="entry name" value="Pept_S49_pIV"/>
</dbReference>
<evidence type="ECO:0000256" key="1">
    <source>
        <dbReference type="ARBA" id="ARBA00004370"/>
    </source>
</evidence>
<dbReference type="InterPro" id="IPR004635">
    <property type="entry name" value="Pept_S49_SppA"/>
</dbReference>
<dbReference type="CDD" id="cd07018">
    <property type="entry name" value="S49_SppA_67K_type"/>
    <property type="match status" value="1"/>
</dbReference>
<feature type="domain" description="Peptidase S49" evidence="9">
    <location>
        <begin position="384"/>
        <end position="535"/>
    </location>
</feature>
<dbReference type="NCBIfam" id="TIGR00706">
    <property type="entry name" value="SppA_dom"/>
    <property type="match status" value="1"/>
</dbReference>
<keyword evidence="4" id="KW-0378">Hydrolase</keyword>
<accession>A0A173MEF4</accession>
<evidence type="ECO:0000256" key="4">
    <source>
        <dbReference type="ARBA" id="ARBA00022801"/>
    </source>
</evidence>
<dbReference type="InterPro" id="IPR029045">
    <property type="entry name" value="ClpP/crotonase-like_dom_sf"/>
</dbReference>
<evidence type="ECO:0000313" key="11">
    <source>
        <dbReference type="Proteomes" id="UP000186917"/>
    </source>
</evidence>
<evidence type="ECO:0000256" key="2">
    <source>
        <dbReference type="ARBA" id="ARBA00008683"/>
    </source>
</evidence>